<keyword evidence="4" id="KW-0648">Protein biosynthesis</keyword>
<dbReference type="PROSITE" id="PS01126">
    <property type="entry name" value="EF_TS_1"/>
    <property type="match status" value="1"/>
</dbReference>
<dbReference type="GO" id="GO:0003746">
    <property type="term" value="F:translation elongation factor activity"/>
    <property type="evidence" value="ECO:0007669"/>
    <property type="project" value="UniProtKB-KW"/>
</dbReference>
<dbReference type="HAMAP" id="MF_00050">
    <property type="entry name" value="EF_Ts"/>
    <property type="match status" value="1"/>
</dbReference>
<dbReference type="Proteomes" id="UP000228614">
    <property type="component" value="Unassembled WGS sequence"/>
</dbReference>
<dbReference type="InterPro" id="IPR009060">
    <property type="entry name" value="UBA-like_sf"/>
</dbReference>
<dbReference type="PANTHER" id="PTHR11741">
    <property type="entry name" value="ELONGATION FACTOR TS"/>
    <property type="match status" value="1"/>
</dbReference>
<feature type="non-terminal residue" evidence="5">
    <location>
        <position position="75"/>
    </location>
</feature>
<dbReference type="CDD" id="cd14275">
    <property type="entry name" value="UBA_EF-Ts"/>
    <property type="match status" value="1"/>
</dbReference>
<reference evidence="6" key="1">
    <citation type="submission" date="2017-09" db="EMBL/GenBank/DDBJ databases">
        <title>Depth-based differentiation of microbial function through sediment-hosted aquifers and enrichment of novel symbionts in the deep terrestrial subsurface.</title>
        <authorList>
            <person name="Probst A.J."/>
            <person name="Ladd B."/>
            <person name="Jarett J.K."/>
            <person name="Geller-Mcgrath D.E."/>
            <person name="Sieber C.M.K."/>
            <person name="Emerson J.B."/>
            <person name="Anantharaman K."/>
            <person name="Thomas B.C."/>
            <person name="Malmstrom R."/>
            <person name="Stieglmeier M."/>
            <person name="Klingl A."/>
            <person name="Woyke T."/>
            <person name="Ryan C.M."/>
            <person name="Banfield J.F."/>
        </authorList>
    </citation>
    <scope>NUCLEOTIDE SEQUENCE [LARGE SCALE GENOMIC DNA]</scope>
</reference>
<protein>
    <recommendedName>
        <fullName evidence="2">Elongation factor Ts</fullName>
    </recommendedName>
</protein>
<dbReference type="SUPFAM" id="SSF46934">
    <property type="entry name" value="UBA-like"/>
    <property type="match status" value="1"/>
</dbReference>
<evidence type="ECO:0000256" key="4">
    <source>
        <dbReference type="ARBA" id="ARBA00022917"/>
    </source>
</evidence>
<evidence type="ECO:0000256" key="2">
    <source>
        <dbReference type="ARBA" id="ARBA00016956"/>
    </source>
</evidence>
<dbReference type="AlphaFoldDB" id="A0A2H0V772"/>
<keyword evidence="3 5" id="KW-0251">Elongation factor</keyword>
<sequence length="75" mass="8135">MEQIKQLREKTGAGIADCKKALEESGGDIVRASEILRERGIAKAAKRADRETSEGIIIAEVNDSANEGYMIEVNS</sequence>
<organism evidence="5 6">
    <name type="scientific">Candidatus Falkowbacteria bacterium CG10_big_fil_rev_8_21_14_0_10_37_6</name>
    <dbReference type="NCBI Taxonomy" id="1974563"/>
    <lineage>
        <taxon>Bacteria</taxon>
        <taxon>Candidatus Falkowiibacteriota</taxon>
    </lineage>
</organism>
<gene>
    <name evidence="5" type="primary">tsf</name>
    <name evidence="5" type="ORF">COT95_01525</name>
</gene>
<dbReference type="EMBL" id="PFAN01000079">
    <property type="protein sequence ID" value="PIR94918.1"/>
    <property type="molecule type" value="Genomic_DNA"/>
</dbReference>
<evidence type="ECO:0000313" key="6">
    <source>
        <dbReference type="Proteomes" id="UP000228614"/>
    </source>
</evidence>
<evidence type="ECO:0000256" key="3">
    <source>
        <dbReference type="ARBA" id="ARBA00022768"/>
    </source>
</evidence>
<dbReference type="InterPro" id="IPR001816">
    <property type="entry name" value="Transl_elong_EFTs/EF1B"/>
</dbReference>
<name>A0A2H0V772_9BACT</name>
<proteinExistence type="inferred from homology"/>
<dbReference type="FunFam" id="1.10.8.10:FF:000001">
    <property type="entry name" value="Elongation factor Ts"/>
    <property type="match status" value="1"/>
</dbReference>
<evidence type="ECO:0000313" key="5">
    <source>
        <dbReference type="EMBL" id="PIR94918.1"/>
    </source>
</evidence>
<accession>A0A2H0V772</accession>
<comment type="similarity">
    <text evidence="1">Belongs to the EF-Ts family.</text>
</comment>
<comment type="caution">
    <text evidence="5">The sequence shown here is derived from an EMBL/GenBank/DDBJ whole genome shotgun (WGS) entry which is preliminary data.</text>
</comment>
<dbReference type="InterPro" id="IPR018101">
    <property type="entry name" value="Transl_elong_Ts_CS"/>
</dbReference>
<dbReference type="Gene3D" id="1.10.8.10">
    <property type="entry name" value="DNA helicase RuvA subunit, C-terminal domain"/>
    <property type="match status" value="1"/>
</dbReference>
<evidence type="ECO:0000256" key="1">
    <source>
        <dbReference type="ARBA" id="ARBA00005532"/>
    </source>
</evidence>
<dbReference type="PANTHER" id="PTHR11741:SF0">
    <property type="entry name" value="ELONGATION FACTOR TS, MITOCHONDRIAL"/>
    <property type="match status" value="1"/>
</dbReference>